<dbReference type="EMBL" id="JAATWM020000025">
    <property type="protein sequence ID" value="KAF9874744.1"/>
    <property type="molecule type" value="Genomic_DNA"/>
</dbReference>
<evidence type="ECO:0000259" key="1">
    <source>
        <dbReference type="SMART" id="SM00881"/>
    </source>
</evidence>
<dbReference type="SMART" id="SM00881">
    <property type="entry name" value="CoA_binding"/>
    <property type="match status" value="1"/>
</dbReference>
<dbReference type="Gene3D" id="3.40.50.720">
    <property type="entry name" value="NAD(P)-binding Rossmann-like Domain"/>
    <property type="match status" value="1"/>
</dbReference>
<dbReference type="AlphaFoldDB" id="A0A9P6I1Y1"/>
<dbReference type="PANTHER" id="PTHR33303:SF2">
    <property type="entry name" value="COA-BINDING DOMAIN-CONTAINING PROTEIN"/>
    <property type="match status" value="1"/>
</dbReference>
<dbReference type="Pfam" id="PF13380">
    <property type="entry name" value="CoA_binding_2"/>
    <property type="match status" value="1"/>
</dbReference>
<dbReference type="InterPro" id="IPR036291">
    <property type="entry name" value="NAD(P)-bd_dom_sf"/>
</dbReference>
<reference evidence="2" key="2">
    <citation type="submission" date="2020-11" db="EMBL/GenBank/DDBJ databases">
        <title>Whole genome sequencing of Colletotrichum sp.</title>
        <authorList>
            <person name="Li H."/>
        </authorList>
    </citation>
    <scope>NUCLEOTIDE SEQUENCE</scope>
    <source>
        <strain evidence="2">CkLH20</strain>
    </source>
</reference>
<keyword evidence="3" id="KW-1185">Reference proteome</keyword>
<dbReference type="SUPFAM" id="SSF51735">
    <property type="entry name" value="NAD(P)-binding Rossmann-fold domains"/>
    <property type="match status" value="1"/>
</dbReference>
<gene>
    <name evidence="2" type="ORF">CkaCkLH20_07881</name>
</gene>
<dbReference type="InterPro" id="IPR003781">
    <property type="entry name" value="CoA-bd"/>
</dbReference>
<comment type="caution">
    <text evidence="2">The sequence shown here is derived from an EMBL/GenBank/DDBJ whole genome shotgun (WGS) entry which is preliminary data.</text>
</comment>
<feature type="domain" description="CoA-binding" evidence="1">
    <location>
        <begin position="10"/>
        <end position="107"/>
    </location>
</feature>
<organism evidence="2 3">
    <name type="scientific">Colletotrichum karsti</name>
    <dbReference type="NCBI Taxonomy" id="1095194"/>
    <lineage>
        <taxon>Eukaryota</taxon>
        <taxon>Fungi</taxon>
        <taxon>Dikarya</taxon>
        <taxon>Ascomycota</taxon>
        <taxon>Pezizomycotina</taxon>
        <taxon>Sordariomycetes</taxon>
        <taxon>Hypocreomycetidae</taxon>
        <taxon>Glomerellales</taxon>
        <taxon>Glomerellaceae</taxon>
        <taxon>Colletotrichum</taxon>
        <taxon>Colletotrichum boninense species complex</taxon>
    </lineage>
</organism>
<reference evidence="2" key="1">
    <citation type="submission" date="2020-03" db="EMBL/GenBank/DDBJ databases">
        <authorList>
            <person name="He L."/>
        </authorList>
    </citation>
    <scope>NUCLEOTIDE SEQUENCE</scope>
    <source>
        <strain evidence="2">CkLH20</strain>
    </source>
</reference>
<dbReference type="GeneID" id="62163671"/>
<dbReference type="OrthoDB" id="5138418at2759"/>
<sequence length="155" mass="15994">MSTEATARAFFSSQFFAVVGASSNPAKFGHKIFAWYLRHNIPATPINPTSDTVNALGKDHPALPSLSALPDPKATSVSIITPPAATLKVLREARDLGVPAVWLQPGTFDDAVLEYARGEGGFEAVVAGFGGGTVGGEGWCVLVDGDKALGAAGKL</sequence>
<dbReference type="RefSeq" id="XP_038744205.1">
    <property type="nucleotide sequence ID" value="XM_038890597.1"/>
</dbReference>
<accession>A0A9P6I1Y1</accession>
<name>A0A9P6I1Y1_9PEZI</name>
<evidence type="ECO:0000313" key="3">
    <source>
        <dbReference type="Proteomes" id="UP000781932"/>
    </source>
</evidence>
<protein>
    <submittedName>
        <fullName evidence="2">CoA binding domain-containing protein</fullName>
    </submittedName>
</protein>
<proteinExistence type="predicted"/>
<evidence type="ECO:0000313" key="2">
    <source>
        <dbReference type="EMBL" id="KAF9874744.1"/>
    </source>
</evidence>
<dbReference type="PANTHER" id="PTHR33303">
    <property type="entry name" value="CYTOPLASMIC PROTEIN-RELATED"/>
    <property type="match status" value="1"/>
</dbReference>
<dbReference type="Proteomes" id="UP000781932">
    <property type="component" value="Unassembled WGS sequence"/>
</dbReference>